<dbReference type="GO" id="GO:0005856">
    <property type="term" value="C:cytoskeleton"/>
    <property type="evidence" value="ECO:0007669"/>
    <property type="project" value="UniProtKB-SubCell"/>
</dbReference>
<gene>
    <name evidence="6" type="ORF">g.28261</name>
</gene>
<comment type="similarity">
    <text evidence="2">Belongs to the KIF-binding protein family.</text>
</comment>
<sequence>MSVVNLGFLIEVHEMFLKIRKLFKDKLVNMENQMDVDLEDGIYLVDTMLSKIDEKLTKSVSSNNEFNFRLIGMKITLLYEKSKFYIYFKQFDRALEILQDTYTEFKSHIFRPELGYIILCILNRLSYYVNFVDPVKAINYLEESELHYYNMIQSNNTFSWYTTDDLFSLNLEPIFQNNNQEKFEKLFLKNMQFLCFIYFTHNEMDKYILYQHYVLNKQLLLMDTDVAEWASKVARLATILLHLEKFHEARHHLAAATCVVEANLFTLTSALPSSLLYTKKIEVQKAMAEVSKCWCKYGIKLLKASKHHYLYQKYGDCYHNALWTTPKEIVQEVKTNQNKLLEENKNMENANNYEVSVNKVNENKIIGDEIQDSEEVISENVLVSEIIDEIKEKDSN</sequence>
<dbReference type="AlphaFoldDB" id="A0A1B6DEE6"/>
<evidence type="ECO:0000256" key="2">
    <source>
        <dbReference type="ARBA" id="ARBA00010305"/>
    </source>
</evidence>
<reference evidence="6" key="1">
    <citation type="submission" date="2015-12" db="EMBL/GenBank/DDBJ databases">
        <title>De novo transcriptome assembly of four potential Pierce s Disease insect vectors from Arizona vineyards.</title>
        <authorList>
            <person name="Tassone E.E."/>
        </authorList>
    </citation>
    <scope>NUCLEOTIDE SEQUENCE</scope>
</reference>
<evidence type="ECO:0000256" key="3">
    <source>
        <dbReference type="ARBA" id="ARBA00016840"/>
    </source>
</evidence>
<keyword evidence="4" id="KW-0963">Cytoplasm</keyword>
<keyword evidence="5" id="KW-0206">Cytoskeleton</keyword>
<evidence type="ECO:0000256" key="5">
    <source>
        <dbReference type="ARBA" id="ARBA00023212"/>
    </source>
</evidence>
<comment type="subcellular location">
    <subcellularLocation>
        <location evidence="1">Cytoplasm</location>
        <location evidence="1">Cytoskeleton</location>
    </subcellularLocation>
</comment>
<feature type="non-terminal residue" evidence="6">
    <location>
        <position position="396"/>
    </location>
</feature>
<evidence type="ECO:0000313" key="6">
    <source>
        <dbReference type="EMBL" id="JAS24049.1"/>
    </source>
</evidence>
<dbReference type="PANTHER" id="PTHR46321:SF1">
    <property type="entry name" value="KIF-BINDING PROTEIN"/>
    <property type="match status" value="1"/>
</dbReference>
<dbReference type="EMBL" id="GEDC01013249">
    <property type="protein sequence ID" value="JAS24049.1"/>
    <property type="molecule type" value="Transcribed_RNA"/>
</dbReference>
<evidence type="ECO:0000256" key="4">
    <source>
        <dbReference type="ARBA" id="ARBA00022490"/>
    </source>
</evidence>
<dbReference type="Pfam" id="PF12309">
    <property type="entry name" value="KBP_C"/>
    <property type="match status" value="1"/>
</dbReference>
<organism evidence="6">
    <name type="scientific">Clastoptera arizonana</name>
    <name type="common">Arizona spittle bug</name>
    <dbReference type="NCBI Taxonomy" id="38151"/>
    <lineage>
        <taxon>Eukaryota</taxon>
        <taxon>Metazoa</taxon>
        <taxon>Ecdysozoa</taxon>
        <taxon>Arthropoda</taxon>
        <taxon>Hexapoda</taxon>
        <taxon>Insecta</taxon>
        <taxon>Pterygota</taxon>
        <taxon>Neoptera</taxon>
        <taxon>Paraneoptera</taxon>
        <taxon>Hemiptera</taxon>
        <taxon>Auchenorrhyncha</taxon>
        <taxon>Cercopoidea</taxon>
        <taxon>Clastopteridae</taxon>
        <taxon>Clastoptera</taxon>
    </lineage>
</organism>
<dbReference type="InterPro" id="IPR022083">
    <property type="entry name" value="KBP"/>
</dbReference>
<name>A0A1B6DEE6_9HEMI</name>
<proteinExistence type="inferred from homology"/>
<evidence type="ECO:0000256" key="1">
    <source>
        <dbReference type="ARBA" id="ARBA00004245"/>
    </source>
</evidence>
<protein>
    <recommendedName>
        <fullName evidence="3">KIF-binding protein</fullName>
    </recommendedName>
</protein>
<dbReference type="PANTHER" id="PTHR46321">
    <property type="entry name" value="KIF1-BINDING PROTEIN"/>
    <property type="match status" value="1"/>
</dbReference>
<accession>A0A1B6DEE6</accession>